<dbReference type="Pfam" id="PF00583">
    <property type="entry name" value="Acetyltransf_1"/>
    <property type="match status" value="1"/>
</dbReference>
<feature type="domain" description="N-acetyltransferase" evidence="3">
    <location>
        <begin position="27"/>
        <end position="166"/>
    </location>
</feature>
<dbReference type="PANTHER" id="PTHR43877">
    <property type="entry name" value="AMINOALKYLPHOSPHONATE N-ACETYLTRANSFERASE-RELATED-RELATED"/>
    <property type="match status" value="1"/>
</dbReference>
<accession>A0A8J6XMM4</accession>
<dbReference type="InterPro" id="IPR050832">
    <property type="entry name" value="Bact_Acetyltransf"/>
</dbReference>
<keyword evidence="2" id="KW-0012">Acyltransferase</keyword>
<keyword evidence="1" id="KW-0808">Transferase</keyword>
<dbReference type="InterPro" id="IPR000182">
    <property type="entry name" value="GNAT_dom"/>
</dbReference>
<comment type="caution">
    <text evidence="4">The sequence shown here is derived from an EMBL/GenBank/DDBJ whole genome shotgun (WGS) entry which is preliminary data.</text>
</comment>
<dbReference type="Gene3D" id="3.40.630.30">
    <property type="match status" value="1"/>
</dbReference>
<reference evidence="4" key="1">
    <citation type="submission" date="2020-09" db="EMBL/GenBank/DDBJ databases">
        <title>Iningainema tapete sp. nov. (Scytonemataceae, Cyanobacteria) from greenhouses in central Florida (USA) produces two types of nodularin with biosynthetic potential for microcystin-LR and anabaenopeptins.</title>
        <authorList>
            <person name="Berthold D.E."/>
            <person name="Lefler F.W."/>
            <person name="Huang I.-S."/>
            <person name="Abdulla H."/>
            <person name="Zimba P.V."/>
            <person name="Laughinghouse H.D. IV."/>
        </authorList>
    </citation>
    <scope>NUCLEOTIDE SEQUENCE</scope>
    <source>
        <strain evidence="4">BLCCT55</strain>
    </source>
</reference>
<dbReference type="SUPFAM" id="SSF55729">
    <property type="entry name" value="Acyl-CoA N-acyltransferases (Nat)"/>
    <property type="match status" value="1"/>
</dbReference>
<dbReference type="GO" id="GO:0016747">
    <property type="term" value="F:acyltransferase activity, transferring groups other than amino-acyl groups"/>
    <property type="evidence" value="ECO:0007669"/>
    <property type="project" value="InterPro"/>
</dbReference>
<evidence type="ECO:0000313" key="4">
    <source>
        <dbReference type="EMBL" id="MBD2775691.1"/>
    </source>
</evidence>
<dbReference type="PROSITE" id="PS51186">
    <property type="entry name" value="GNAT"/>
    <property type="match status" value="1"/>
</dbReference>
<dbReference type="EMBL" id="JACXAE010000084">
    <property type="protein sequence ID" value="MBD2775691.1"/>
    <property type="molecule type" value="Genomic_DNA"/>
</dbReference>
<gene>
    <name evidence="4" type="ORF">ICL16_27450</name>
</gene>
<dbReference type="RefSeq" id="WP_190834448.1">
    <property type="nucleotide sequence ID" value="NZ_CAWPPI010000084.1"/>
</dbReference>
<protein>
    <submittedName>
        <fullName evidence="4">GNAT family N-acetyltransferase</fullName>
    </submittedName>
</protein>
<dbReference type="Proteomes" id="UP000629098">
    <property type="component" value="Unassembled WGS sequence"/>
</dbReference>
<dbReference type="CDD" id="cd04301">
    <property type="entry name" value="NAT_SF"/>
    <property type="match status" value="1"/>
</dbReference>
<evidence type="ECO:0000256" key="2">
    <source>
        <dbReference type="ARBA" id="ARBA00023315"/>
    </source>
</evidence>
<organism evidence="4 5">
    <name type="scientific">Iningainema tapete BLCC-T55</name>
    <dbReference type="NCBI Taxonomy" id="2748662"/>
    <lineage>
        <taxon>Bacteria</taxon>
        <taxon>Bacillati</taxon>
        <taxon>Cyanobacteriota</taxon>
        <taxon>Cyanophyceae</taxon>
        <taxon>Nostocales</taxon>
        <taxon>Scytonemataceae</taxon>
        <taxon>Iningainema tapete</taxon>
    </lineage>
</organism>
<evidence type="ECO:0000313" key="5">
    <source>
        <dbReference type="Proteomes" id="UP000629098"/>
    </source>
</evidence>
<evidence type="ECO:0000256" key="1">
    <source>
        <dbReference type="ARBA" id="ARBA00022679"/>
    </source>
</evidence>
<sequence>MDKILEPTSSVILREGLAEDAVSCGTILYQALRVVAEKHGLTPDIPSAEFGVSIVSELLVHPTVYSVVAEALDGRVIGLNFLWEGETIAGIGPTMVDPAAQNKSVGRRLMEHVLQRAQEKRFAGVRLVQAAHNTHSLALYTKLGFDVREPLAQLEGKHLGLTIPGRTVRPATAADLAACNQLCYIIHGHNRAGELREAVEHGTATLVECDGRISGYATEIGGLGHAIGENNEDLKALIGAASAFTETGFYVPMRNAGLFRWCLKQGLRVTQTATLMSFGLYNEPAGVFLPSILY</sequence>
<name>A0A8J6XMM4_9CYAN</name>
<dbReference type="InterPro" id="IPR016181">
    <property type="entry name" value="Acyl_CoA_acyltransferase"/>
</dbReference>
<evidence type="ECO:0000259" key="3">
    <source>
        <dbReference type="PROSITE" id="PS51186"/>
    </source>
</evidence>
<keyword evidence="5" id="KW-1185">Reference proteome</keyword>
<proteinExistence type="predicted"/>
<dbReference type="AlphaFoldDB" id="A0A8J6XMM4"/>